<organism evidence="2 3">
    <name type="scientific">Nephila pilipes</name>
    <name type="common">Giant wood spider</name>
    <name type="synonym">Nephila maculata</name>
    <dbReference type="NCBI Taxonomy" id="299642"/>
    <lineage>
        <taxon>Eukaryota</taxon>
        <taxon>Metazoa</taxon>
        <taxon>Ecdysozoa</taxon>
        <taxon>Arthropoda</taxon>
        <taxon>Chelicerata</taxon>
        <taxon>Arachnida</taxon>
        <taxon>Araneae</taxon>
        <taxon>Araneomorphae</taxon>
        <taxon>Entelegynae</taxon>
        <taxon>Araneoidea</taxon>
        <taxon>Nephilidae</taxon>
        <taxon>Nephila</taxon>
    </lineage>
</organism>
<reference evidence="2" key="1">
    <citation type="submission" date="2020-08" db="EMBL/GenBank/DDBJ databases">
        <title>Multicomponent nature underlies the extraordinary mechanical properties of spider dragline silk.</title>
        <authorList>
            <person name="Kono N."/>
            <person name="Nakamura H."/>
            <person name="Mori M."/>
            <person name="Yoshida Y."/>
            <person name="Ohtoshi R."/>
            <person name="Malay A.D."/>
            <person name="Moran D.A.P."/>
            <person name="Tomita M."/>
            <person name="Numata K."/>
            <person name="Arakawa K."/>
        </authorList>
    </citation>
    <scope>NUCLEOTIDE SEQUENCE</scope>
</reference>
<evidence type="ECO:0000256" key="1">
    <source>
        <dbReference type="SAM" id="MobiDB-lite"/>
    </source>
</evidence>
<comment type="caution">
    <text evidence="2">The sequence shown here is derived from an EMBL/GenBank/DDBJ whole genome shotgun (WGS) entry which is preliminary data.</text>
</comment>
<dbReference type="Proteomes" id="UP000887013">
    <property type="component" value="Unassembled WGS sequence"/>
</dbReference>
<protein>
    <submittedName>
        <fullName evidence="2">Uncharacterized protein</fullName>
    </submittedName>
</protein>
<feature type="region of interest" description="Disordered" evidence="1">
    <location>
        <begin position="39"/>
        <end position="61"/>
    </location>
</feature>
<dbReference type="EMBL" id="BMAW01112394">
    <property type="protein sequence ID" value="GFT52237.1"/>
    <property type="molecule type" value="Genomic_DNA"/>
</dbReference>
<proteinExistence type="predicted"/>
<keyword evidence="3" id="KW-1185">Reference proteome</keyword>
<sequence length="61" mass="6871">YNSKNQKLISYTDNIPPVIHHVPQGPYVRVPFTSTVIPAESSDSDHPFAPIPSLLPRNRFN</sequence>
<name>A0A8X6P554_NEPPI</name>
<gene>
    <name evidence="2" type="ORF">NPIL_41531</name>
</gene>
<accession>A0A8X6P554</accession>
<evidence type="ECO:0000313" key="2">
    <source>
        <dbReference type="EMBL" id="GFT52237.1"/>
    </source>
</evidence>
<dbReference type="AlphaFoldDB" id="A0A8X6P554"/>
<evidence type="ECO:0000313" key="3">
    <source>
        <dbReference type="Proteomes" id="UP000887013"/>
    </source>
</evidence>
<feature type="non-terminal residue" evidence="2">
    <location>
        <position position="1"/>
    </location>
</feature>
<dbReference type="OrthoDB" id="7890494at2759"/>